<reference evidence="1 2" key="1">
    <citation type="journal article" date="2019" name="Sci. Rep.">
        <title>Orb-weaving spider Araneus ventricosus genome elucidates the spidroin gene catalogue.</title>
        <authorList>
            <person name="Kono N."/>
            <person name="Nakamura H."/>
            <person name="Ohtoshi R."/>
            <person name="Moran D.A.P."/>
            <person name="Shinohara A."/>
            <person name="Yoshida Y."/>
            <person name="Fujiwara M."/>
            <person name="Mori M."/>
            <person name="Tomita M."/>
            <person name="Arakawa K."/>
        </authorList>
    </citation>
    <scope>NUCLEOTIDE SEQUENCE [LARGE SCALE GENOMIC DNA]</scope>
</reference>
<sequence>KAEKQSLGSCGVEGGGFSLPDLFPWWNSLSLNRSSVFRVLWQDGIPFMVYGYVM</sequence>
<organism evidence="1 2">
    <name type="scientific">Araneus ventricosus</name>
    <name type="common">Orbweaver spider</name>
    <name type="synonym">Epeira ventricosa</name>
    <dbReference type="NCBI Taxonomy" id="182803"/>
    <lineage>
        <taxon>Eukaryota</taxon>
        <taxon>Metazoa</taxon>
        <taxon>Ecdysozoa</taxon>
        <taxon>Arthropoda</taxon>
        <taxon>Chelicerata</taxon>
        <taxon>Arachnida</taxon>
        <taxon>Araneae</taxon>
        <taxon>Araneomorphae</taxon>
        <taxon>Entelegynae</taxon>
        <taxon>Araneoidea</taxon>
        <taxon>Araneidae</taxon>
        <taxon>Araneus</taxon>
    </lineage>
</organism>
<evidence type="ECO:0000313" key="1">
    <source>
        <dbReference type="EMBL" id="GBM14123.1"/>
    </source>
</evidence>
<name>A0A4Y2DBF8_ARAVE</name>
<dbReference type="Proteomes" id="UP000499080">
    <property type="component" value="Unassembled WGS sequence"/>
</dbReference>
<dbReference type="AlphaFoldDB" id="A0A4Y2DBF8"/>
<comment type="caution">
    <text evidence="1">The sequence shown here is derived from an EMBL/GenBank/DDBJ whole genome shotgun (WGS) entry which is preliminary data.</text>
</comment>
<keyword evidence="2" id="KW-1185">Reference proteome</keyword>
<proteinExistence type="predicted"/>
<accession>A0A4Y2DBF8</accession>
<dbReference type="EMBL" id="BGPR01166203">
    <property type="protein sequence ID" value="GBM14123.1"/>
    <property type="molecule type" value="Genomic_DNA"/>
</dbReference>
<evidence type="ECO:0000313" key="2">
    <source>
        <dbReference type="Proteomes" id="UP000499080"/>
    </source>
</evidence>
<protein>
    <submittedName>
        <fullName evidence="1">Uncharacterized protein</fullName>
    </submittedName>
</protein>
<feature type="non-terminal residue" evidence="1">
    <location>
        <position position="1"/>
    </location>
</feature>
<gene>
    <name evidence="1" type="ORF">AVEN_136593_1</name>
</gene>